<dbReference type="GO" id="GO:0031505">
    <property type="term" value="P:fungal-type cell wall organization"/>
    <property type="evidence" value="ECO:0007669"/>
    <property type="project" value="TreeGrafter"/>
</dbReference>
<evidence type="ECO:0000256" key="4">
    <source>
        <dbReference type="ARBA" id="ARBA00023180"/>
    </source>
</evidence>
<feature type="compositionally biased region" description="Polar residues" evidence="8">
    <location>
        <begin position="530"/>
        <end position="540"/>
    </location>
</feature>
<name>A0A9W9FUE8_9EURO</name>
<keyword evidence="3" id="KW-0732">Signal</keyword>
<evidence type="ECO:0000256" key="5">
    <source>
        <dbReference type="ARBA" id="ARBA00023288"/>
    </source>
</evidence>
<accession>A0A9W9FUE8</accession>
<evidence type="ECO:0000256" key="3">
    <source>
        <dbReference type="ARBA" id="ARBA00022729"/>
    </source>
</evidence>
<gene>
    <name evidence="10" type="ORF">N7456_003305</name>
</gene>
<dbReference type="Pfam" id="PF03198">
    <property type="entry name" value="Glyco_hydro_72"/>
    <property type="match status" value="1"/>
</dbReference>
<evidence type="ECO:0000256" key="2">
    <source>
        <dbReference type="ARBA" id="ARBA00007528"/>
    </source>
</evidence>
<keyword evidence="7 9" id="KW-0472">Membrane</keyword>
<dbReference type="GO" id="GO:0005886">
    <property type="term" value="C:plasma membrane"/>
    <property type="evidence" value="ECO:0007669"/>
    <property type="project" value="UniProtKB-SubCell"/>
</dbReference>
<evidence type="ECO:0000256" key="7">
    <source>
        <dbReference type="RuleBase" id="RU361209"/>
    </source>
</evidence>
<keyword evidence="4" id="KW-0325">Glycoprotein</keyword>
<evidence type="ECO:0000313" key="10">
    <source>
        <dbReference type="EMBL" id="KAJ5106630.1"/>
    </source>
</evidence>
<keyword evidence="7" id="KW-0808">Transferase</keyword>
<keyword evidence="11" id="KW-1185">Reference proteome</keyword>
<dbReference type="Gene3D" id="3.20.20.80">
    <property type="entry name" value="Glycosidases"/>
    <property type="match status" value="1"/>
</dbReference>
<keyword evidence="5 7" id="KW-0449">Lipoprotein</keyword>
<evidence type="ECO:0000256" key="6">
    <source>
        <dbReference type="ARBA" id="ARBA00025026"/>
    </source>
</evidence>
<proteinExistence type="inferred from homology"/>
<feature type="region of interest" description="Disordered" evidence="8">
    <location>
        <begin position="421"/>
        <end position="540"/>
    </location>
</feature>
<feature type="compositionally biased region" description="Basic and acidic residues" evidence="8">
    <location>
        <begin position="471"/>
        <end position="482"/>
    </location>
</feature>
<reference evidence="10" key="1">
    <citation type="submission" date="2022-11" db="EMBL/GenBank/DDBJ databases">
        <authorList>
            <person name="Petersen C."/>
        </authorList>
    </citation>
    <scope>NUCLEOTIDE SEQUENCE</scope>
    <source>
        <strain evidence="10">IBT 30069</strain>
    </source>
</reference>
<dbReference type="GO" id="GO:0098552">
    <property type="term" value="C:side of membrane"/>
    <property type="evidence" value="ECO:0007669"/>
    <property type="project" value="UniProtKB-KW"/>
</dbReference>
<reference evidence="10" key="2">
    <citation type="journal article" date="2023" name="IMA Fungus">
        <title>Comparative genomic study of the Penicillium genus elucidates a diverse pangenome and 15 lateral gene transfer events.</title>
        <authorList>
            <person name="Petersen C."/>
            <person name="Sorensen T."/>
            <person name="Nielsen M.R."/>
            <person name="Sondergaard T.E."/>
            <person name="Sorensen J.L."/>
            <person name="Fitzpatrick D.A."/>
            <person name="Frisvad J.C."/>
            <person name="Nielsen K.L."/>
        </authorList>
    </citation>
    <scope>NUCLEOTIDE SEQUENCE</scope>
    <source>
        <strain evidence="10">IBT 30069</strain>
    </source>
</reference>
<dbReference type="InterPro" id="IPR004886">
    <property type="entry name" value="Glucanosyltransferase"/>
</dbReference>
<dbReference type="GO" id="GO:0042124">
    <property type="term" value="F:1,3-beta-glucanosyltransferase activity"/>
    <property type="evidence" value="ECO:0007669"/>
    <property type="project" value="TreeGrafter"/>
</dbReference>
<sequence length="540" mass="57376">MGLPVIKTSGTGFIKSGERWQIKGVTYSGYEDVETLRDALTDADQCAIDAPLLKKLGANTITVYYMDPSKNHDDCMQSFEDNGIYVLGTLPDTNATTSNEGWDMTQYTRFTKVVDAFAGYNNLLGFFVGLNSIDYDNSDSDDENTLAPSLKAAVRDMKAYSAAKQYRTIPFGYSMDDLIQIRTPLPEYLVCGGNSSEAIDFFGLNLYAWCGDATYTSSGYKDTYSQFGELGVPIFLSEDGCNAVQPREFKDQSALFGSEMSGNWSGAVIYEWRESGNDYGLVNFTKSTSGAQTPQLLKDYSSLSKEWASCTINTTSPVTKPTPSCPTSSSLYWTLDPSITLPTIAGLNIATVKAASATPTSTSTSDSESDSGSAQKTNTSKGSSGLSSGAKAGIGIGVAAGVILLALGAWFLFFRRRKQKTTGANEQPPTAELAGPGVSQLHGTPVGELAGSGNVTEMSGGSGVHPQELQASERHELEDSSSHDATSTHIISSDAGQSSSSAAPAGDHVPRDARASLLGPFQPELEGPPLNSSRRSVSDT</sequence>
<keyword evidence="7" id="KW-0336">GPI-anchor</keyword>
<feature type="transmembrane region" description="Helical" evidence="9">
    <location>
        <begin position="392"/>
        <end position="413"/>
    </location>
</feature>
<dbReference type="Proteomes" id="UP001149165">
    <property type="component" value="Unassembled WGS sequence"/>
</dbReference>
<dbReference type="EMBL" id="JAPQKH010000003">
    <property type="protein sequence ID" value="KAJ5106630.1"/>
    <property type="molecule type" value="Genomic_DNA"/>
</dbReference>
<comment type="caution">
    <text evidence="10">The sequence shown here is derived from an EMBL/GenBank/DDBJ whole genome shotgun (WGS) entry which is preliminary data.</text>
</comment>
<dbReference type="GO" id="GO:0071970">
    <property type="term" value="P:fungal-type cell wall (1-&gt;3)-beta-D-glucan biosynthetic process"/>
    <property type="evidence" value="ECO:0007669"/>
    <property type="project" value="TreeGrafter"/>
</dbReference>
<dbReference type="PANTHER" id="PTHR31468:SF8">
    <property type="entry name" value="1,3-BETA-GLUCANOSYLTRANSFERASE GAS2"/>
    <property type="match status" value="1"/>
</dbReference>
<feature type="region of interest" description="Disordered" evidence="8">
    <location>
        <begin position="356"/>
        <end position="388"/>
    </location>
</feature>
<dbReference type="AlphaFoldDB" id="A0A9W9FUE8"/>
<evidence type="ECO:0000256" key="1">
    <source>
        <dbReference type="ARBA" id="ARBA00004609"/>
    </source>
</evidence>
<evidence type="ECO:0000313" key="11">
    <source>
        <dbReference type="Proteomes" id="UP001149165"/>
    </source>
</evidence>
<evidence type="ECO:0000256" key="9">
    <source>
        <dbReference type="SAM" id="Phobius"/>
    </source>
</evidence>
<comment type="similarity">
    <text evidence="2 7">Belongs to the glycosyl hydrolase 72 family.</text>
</comment>
<dbReference type="EC" id="2.4.1.-" evidence="7"/>
<dbReference type="PANTHER" id="PTHR31468">
    <property type="entry name" value="1,3-BETA-GLUCANOSYLTRANSFERASE GAS1"/>
    <property type="match status" value="1"/>
</dbReference>
<comment type="subcellular location">
    <subcellularLocation>
        <location evidence="1 7">Cell membrane</location>
        <topology evidence="1 7">Lipid-anchor</topology>
        <topology evidence="1 7">GPI-anchor</topology>
    </subcellularLocation>
</comment>
<feature type="compositionally biased region" description="Low complexity" evidence="8">
    <location>
        <begin position="492"/>
        <end position="507"/>
    </location>
</feature>
<keyword evidence="9" id="KW-0812">Transmembrane</keyword>
<protein>
    <recommendedName>
        <fullName evidence="7">1,3-beta-glucanosyltransferase</fullName>
        <ecNumber evidence="7">2.4.1.-</ecNumber>
    </recommendedName>
</protein>
<dbReference type="OrthoDB" id="421038at2759"/>
<evidence type="ECO:0000256" key="8">
    <source>
        <dbReference type="SAM" id="MobiDB-lite"/>
    </source>
</evidence>
<dbReference type="InterPro" id="IPR017853">
    <property type="entry name" value="GH"/>
</dbReference>
<organism evidence="10 11">
    <name type="scientific">Penicillium angulare</name>
    <dbReference type="NCBI Taxonomy" id="116970"/>
    <lineage>
        <taxon>Eukaryota</taxon>
        <taxon>Fungi</taxon>
        <taxon>Dikarya</taxon>
        <taxon>Ascomycota</taxon>
        <taxon>Pezizomycotina</taxon>
        <taxon>Eurotiomycetes</taxon>
        <taxon>Eurotiomycetidae</taxon>
        <taxon>Eurotiales</taxon>
        <taxon>Aspergillaceae</taxon>
        <taxon>Penicillium</taxon>
    </lineage>
</organism>
<keyword evidence="9" id="KW-1133">Transmembrane helix</keyword>
<comment type="function">
    <text evidence="6">Splits internally a 1,3-beta-glucan molecule and transfers the newly generated reducing end (the donor) to the non-reducing end of another 1,3-beta-glucan molecule (the acceptor) forming a 1,3-beta linkage, resulting in the elongation of 1,3-beta-glucan chains in the cell wall. Involved in cell wall morphogenesis.</text>
</comment>
<dbReference type="SUPFAM" id="SSF51445">
    <property type="entry name" value="(Trans)glycosidases"/>
    <property type="match status" value="1"/>
</dbReference>